<evidence type="ECO:0000313" key="2">
    <source>
        <dbReference type="Proteomes" id="UP000594262"/>
    </source>
</evidence>
<dbReference type="GO" id="GO:0005737">
    <property type="term" value="C:cytoplasm"/>
    <property type="evidence" value="ECO:0007669"/>
    <property type="project" value="TreeGrafter"/>
</dbReference>
<dbReference type="AlphaFoldDB" id="A0A7M5UTR6"/>
<name>A0A7M5UTR6_9CNID</name>
<dbReference type="OrthoDB" id="415359at2759"/>
<dbReference type="EnsemblMetazoa" id="CLYHEMT002474.1">
    <property type="protein sequence ID" value="CLYHEMP002474.1"/>
    <property type="gene ID" value="CLYHEMG002474"/>
</dbReference>
<accession>A0A7M5UTR6</accession>
<dbReference type="SUPFAM" id="SSF52949">
    <property type="entry name" value="Macro domain-like"/>
    <property type="match status" value="1"/>
</dbReference>
<dbReference type="InterPro" id="IPR043472">
    <property type="entry name" value="Macro_dom-like"/>
</dbReference>
<dbReference type="PANTHER" id="PTHR16525:SF0">
    <property type="entry name" value="PROTEIN C12ORF4"/>
    <property type="match status" value="1"/>
</dbReference>
<keyword evidence="2" id="KW-1185">Reference proteome</keyword>
<evidence type="ECO:0000313" key="1">
    <source>
        <dbReference type="EnsemblMetazoa" id="CLYHEMP002474.1"/>
    </source>
</evidence>
<organism evidence="1 2">
    <name type="scientific">Clytia hemisphaerica</name>
    <dbReference type="NCBI Taxonomy" id="252671"/>
    <lineage>
        <taxon>Eukaryota</taxon>
        <taxon>Metazoa</taxon>
        <taxon>Cnidaria</taxon>
        <taxon>Hydrozoa</taxon>
        <taxon>Hydroidolina</taxon>
        <taxon>Leptothecata</taxon>
        <taxon>Obeliida</taxon>
        <taxon>Clytiidae</taxon>
        <taxon>Clytia</taxon>
    </lineage>
</organism>
<dbReference type="Pfam" id="PF10154">
    <property type="entry name" value="Fy-3"/>
    <property type="match status" value="1"/>
</dbReference>
<dbReference type="InterPro" id="IPR019311">
    <property type="entry name" value="Fy-3"/>
</dbReference>
<proteinExistence type="predicted"/>
<sequence length="235" mass="26813">MVPQPQRLQTSMSLYSENLSAMVFLVDDRLNASMGLKKKFENIVQETTDFHFPSFEQQRCLIEQTLSQQRSRARTLRTSSLSRSKQNETTNKLLQTGDFYLTKHSNLAEVHAVFHLVTDDNLSAMTINSRHPIMIGVRNIMLAASRYNITNLAIPLLLVHEMGENLTMQWCMKRAELVFKCVKGFMMESLSWDGDDAKTVQFVVPPGISEDMFIALSNMLPSVFRVSTTLDLSKR</sequence>
<reference evidence="1" key="1">
    <citation type="submission" date="2021-01" db="UniProtKB">
        <authorList>
            <consortium name="EnsemblMetazoa"/>
        </authorList>
    </citation>
    <scope>IDENTIFICATION</scope>
</reference>
<dbReference type="PANTHER" id="PTHR16525">
    <property type="entry name" value="PROTEIN C12ORF4"/>
    <property type="match status" value="1"/>
</dbReference>
<dbReference type="Gene3D" id="3.40.220.10">
    <property type="entry name" value="Leucine Aminopeptidase, subunit E, domain 1"/>
    <property type="match status" value="1"/>
</dbReference>
<protein>
    <submittedName>
        <fullName evidence="1">Uncharacterized protein</fullName>
    </submittedName>
</protein>
<dbReference type="Proteomes" id="UP000594262">
    <property type="component" value="Unplaced"/>
</dbReference>